<protein>
    <submittedName>
        <fullName evidence="1">Uncharacterized protein</fullName>
    </submittedName>
</protein>
<keyword evidence="2" id="KW-1185">Reference proteome</keyword>
<evidence type="ECO:0000313" key="1">
    <source>
        <dbReference type="EMBL" id="UYO61892.1"/>
    </source>
</evidence>
<evidence type="ECO:0000313" key="2">
    <source>
        <dbReference type="Proteomes" id="UP001163550"/>
    </source>
</evidence>
<dbReference type="RefSeq" id="WP_228882814.1">
    <property type="nucleotide sequence ID" value="NZ_CABIIK010000056.1"/>
</dbReference>
<sequence>MLPKEERLLATLFLNFIENKKKQMSTVNPNRLCFDEWENTIKDGANFVITCKSIDPENTNYFELLTTTSNFLYYKSEELDLEIPNDRVENGIIKIQNSYKIGVGKKCFYHNMESIWENGINSINFGNSITIITKEDEQNKKIKMNLKFALKGTLAERIYDGECIKEPVKVKRLSFNGVELPFDNGTRLVDETFYGCLNTLSKIKNTLERFNIDKDLEMDSLGEKEQWKLNFLANAENFELKEIASIETPVRCIDIANIQLIVWLIPAESKVFAEDFFAKFYDVTIVGTTLALCL</sequence>
<gene>
    <name evidence="1" type="ORF">LNN31_14035</name>
</gene>
<accession>A0ABY6HC10</accession>
<dbReference type="Proteomes" id="UP001163550">
    <property type="component" value="Chromosome"/>
</dbReference>
<organism evidence="1 2">
    <name type="scientific">Acetobacterium wieringae</name>
    <dbReference type="NCBI Taxonomy" id="52694"/>
    <lineage>
        <taxon>Bacteria</taxon>
        <taxon>Bacillati</taxon>
        <taxon>Bacillota</taxon>
        <taxon>Clostridia</taxon>
        <taxon>Eubacteriales</taxon>
        <taxon>Eubacteriaceae</taxon>
        <taxon>Acetobacterium</taxon>
    </lineage>
</organism>
<name>A0ABY6HC10_9FIRM</name>
<proteinExistence type="predicted"/>
<reference evidence="1" key="1">
    <citation type="submission" date="2021-11" db="EMBL/GenBank/DDBJ databases">
        <title>Isoprene-degrading acetogen.</title>
        <authorList>
            <person name="Yang Y."/>
            <person name="Jin H."/>
            <person name="Yan J."/>
        </authorList>
    </citation>
    <scope>NUCLEOTIDE SEQUENCE</scope>
    <source>
        <strain evidence="1">Berkeley</strain>
    </source>
</reference>
<dbReference type="EMBL" id="CP087994">
    <property type="protein sequence ID" value="UYO61892.1"/>
    <property type="molecule type" value="Genomic_DNA"/>
</dbReference>